<name>A0ABD2LLM0_9BILA</name>
<evidence type="ECO:0000313" key="1">
    <source>
        <dbReference type="EMBL" id="KAL3116044.1"/>
    </source>
</evidence>
<proteinExistence type="predicted"/>
<protein>
    <submittedName>
        <fullName evidence="1">Uncharacterized protein</fullName>
    </submittedName>
</protein>
<dbReference type="Proteomes" id="UP001620626">
    <property type="component" value="Unassembled WGS sequence"/>
</dbReference>
<comment type="caution">
    <text evidence="1">The sequence shown here is derived from an EMBL/GenBank/DDBJ whole genome shotgun (WGS) entry which is preliminary data.</text>
</comment>
<organism evidence="1 2">
    <name type="scientific">Heterodera trifolii</name>
    <dbReference type="NCBI Taxonomy" id="157864"/>
    <lineage>
        <taxon>Eukaryota</taxon>
        <taxon>Metazoa</taxon>
        <taxon>Ecdysozoa</taxon>
        <taxon>Nematoda</taxon>
        <taxon>Chromadorea</taxon>
        <taxon>Rhabditida</taxon>
        <taxon>Tylenchina</taxon>
        <taxon>Tylenchomorpha</taxon>
        <taxon>Tylenchoidea</taxon>
        <taxon>Heteroderidae</taxon>
        <taxon>Heteroderinae</taxon>
        <taxon>Heterodera</taxon>
    </lineage>
</organism>
<reference evidence="1 2" key="1">
    <citation type="submission" date="2024-10" db="EMBL/GenBank/DDBJ databases">
        <authorList>
            <person name="Kim D."/>
        </authorList>
    </citation>
    <scope>NUCLEOTIDE SEQUENCE [LARGE SCALE GENOMIC DNA]</scope>
    <source>
        <strain evidence="1">BH-2024</strain>
    </source>
</reference>
<evidence type="ECO:0000313" key="2">
    <source>
        <dbReference type="Proteomes" id="UP001620626"/>
    </source>
</evidence>
<dbReference type="AlphaFoldDB" id="A0ABD2LLM0"/>
<sequence length="93" mass="10324">MASAVNPLKAFGQIGARLGIREKKNQFVQKAWPYIDPGTHFGKKNFGYLISAVSALVYYKVSSSIKSKKAIEAKQKLEMKPYVVQDAMTRSGI</sequence>
<dbReference type="EMBL" id="JBICBT010000362">
    <property type="protein sequence ID" value="KAL3116044.1"/>
    <property type="molecule type" value="Genomic_DNA"/>
</dbReference>
<accession>A0ABD2LLM0</accession>
<keyword evidence="2" id="KW-1185">Reference proteome</keyword>
<gene>
    <name evidence="1" type="ORF">niasHT_007344</name>
</gene>